<reference evidence="1" key="1">
    <citation type="submission" date="2019-08" db="EMBL/GenBank/DDBJ databases">
        <title>The genome of the North American firefly Photinus pyralis.</title>
        <authorList>
            <consortium name="Photinus pyralis genome working group"/>
            <person name="Fallon T.R."/>
            <person name="Sander Lower S.E."/>
            <person name="Weng J.-K."/>
        </authorList>
    </citation>
    <scope>NUCLEOTIDE SEQUENCE</scope>
    <source>
        <strain evidence="1">TRF0915ILg1</strain>
        <tissue evidence="1">Whole body</tissue>
    </source>
</reference>
<evidence type="ECO:0000313" key="1">
    <source>
        <dbReference type="EMBL" id="KAF2891555.1"/>
    </source>
</evidence>
<dbReference type="Proteomes" id="UP000801492">
    <property type="component" value="Unassembled WGS sequence"/>
</dbReference>
<comment type="caution">
    <text evidence="1">The sequence shown here is derived from an EMBL/GenBank/DDBJ whole genome shotgun (WGS) entry which is preliminary data.</text>
</comment>
<evidence type="ECO:0000313" key="2">
    <source>
        <dbReference type="Proteomes" id="UP000801492"/>
    </source>
</evidence>
<accession>A0A8K0G4N7</accession>
<dbReference type="EMBL" id="VTPC01028424">
    <property type="protein sequence ID" value="KAF2891555.1"/>
    <property type="molecule type" value="Genomic_DNA"/>
</dbReference>
<gene>
    <name evidence="1" type="ORF">ILUMI_14618</name>
</gene>
<dbReference type="AlphaFoldDB" id="A0A8K0G4N7"/>
<dbReference type="OrthoDB" id="6783421at2759"/>
<keyword evidence="2" id="KW-1185">Reference proteome</keyword>
<name>A0A8K0G4N7_IGNLU</name>
<proteinExistence type="predicted"/>
<sequence>KALLFLNNKIDETNVNNFDYEEHREDANTENNFENESTEALNLISDISVSEQPQNDISHVLLETSDTDFYKLTSNLNNNIKVEFPQLLAQWAIEENISLSSLGRLLSLLKDCGKKIDVDKLPKDPRTLLKTPVVTNIKQLGSGCYYYFGIANSINVLLKRYNLKINDIHDLDVAINIDGLPLTKSTNNSFWD</sequence>
<feature type="non-terminal residue" evidence="1">
    <location>
        <position position="1"/>
    </location>
</feature>
<protein>
    <submittedName>
        <fullName evidence="1">Uncharacterized protein</fullName>
    </submittedName>
</protein>
<organism evidence="1 2">
    <name type="scientific">Ignelater luminosus</name>
    <name type="common">Cucubano</name>
    <name type="synonym">Pyrophorus luminosus</name>
    <dbReference type="NCBI Taxonomy" id="2038154"/>
    <lineage>
        <taxon>Eukaryota</taxon>
        <taxon>Metazoa</taxon>
        <taxon>Ecdysozoa</taxon>
        <taxon>Arthropoda</taxon>
        <taxon>Hexapoda</taxon>
        <taxon>Insecta</taxon>
        <taxon>Pterygota</taxon>
        <taxon>Neoptera</taxon>
        <taxon>Endopterygota</taxon>
        <taxon>Coleoptera</taxon>
        <taxon>Polyphaga</taxon>
        <taxon>Elateriformia</taxon>
        <taxon>Elateroidea</taxon>
        <taxon>Elateridae</taxon>
        <taxon>Agrypninae</taxon>
        <taxon>Pyrophorini</taxon>
        <taxon>Ignelater</taxon>
    </lineage>
</organism>